<accession>A0A1M6TY48</accession>
<dbReference type="SUPFAM" id="SSF55383">
    <property type="entry name" value="Copper amine oxidase, domain N"/>
    <property type="match status" value="1"/>
</dbReference>
<evidence type="ECO:0000259" key="2">
    <source>
        <dbReference type="Pfam" id="PF07833"/>
    </source>
</evidence>
<sequence length="187" mass="20605">MVPAKYVAEGLGAKVEWDIAQNAVVINSNGAQHTVGPSTSTIPAASTTPAASTAPALSNDEIAIKDQSGKVLYTLKINKVTTMSERNQYSDKKPAQVVNINYSYKNISNSEDVYIFDEYFKVFDKDGNVGYTYPNTINKYPQKIPSGATCTADMIFGLDSKSDTLKLSFYKNMFDNKDYQTFNMSIN</sequence>
<gene>
    <name evidence="3" type="ORF">SAMN02745123_02501</name>
</gene>
<proteinExistence type="predicted"/>
<name>A0A1M6TY48_9FIRM</name>
<dbReference type="InterPro" id="IPR012854">
    <property type="entry name" value="Cu_amine_oxidase-like_N"/>
</dbReference>
<dbReference type="Gene3D" id="2.60.40.1240">
    <property type="match status" value="1"/>
</dbReference>
<dbReference type="Proteomes" id="UP000183997">
    <property type="component" value="Unassembled WGS sequence"/>
</dbReference>
<organism evidence="3 4">
    <name type="scientific">Desulforamulus aeronauticus DSM 10349</name>
    <dbReference type="NCBI Taxonomy" id="1121421"/>
    <lineage>
        <taxon>Bacteria</taxon>
        <taxon>Bacillati</taxon>
        <taxon>Bacillota</taxon>
        <taxon>Clostridia</taxon>
        <taxon>Eubacteriales</taxon>
        <taxon>Peptococcaceae</taxon>
        <taxon>Desulforamulus</taxon>
    </lineage>
</organism>
<evidence type="ECO:0000256" key="1">
    <source>
        <dbReference type="ARBA" id="ARBA00022729"/>
    </source>
</evidence>
<keyword evidence="4" id="KW-1185">Reference proteome</keyword>
<evidence type="ECO:0000313" key="4">
    <source>
        <dbReference type="Proteomes" id="UP000183997"/>
    </source>
</evidence>
<feature type="domain" description="Copper amine oxidase-like N-terminal" evidence="2">
    <location>
        <begin position="1"/>
        <end position="64"/>
    </location>
</feature>
<dbReference type="AlphaFoldDB" id="A0A1M6TY48"/>
<protein>
    <submittedName>
        <fullName evidence="3">Copper amine oxidase N-terminal domain-containing protein</fullName>
    </submittedName>
</protein>
<dbReference type="EMBL" id="FRAR01000018">
    <property type="protein sequence ID" value="SHK61813.1"/>
    <property type="molecule type" value="Genomic_DNA"/>
</dbReference>
<keyword evidence="1" id="KW-0732">Signal</keyword>
<dbReference type="InterPro" id="IPR029050">
    <property type="entry name" value="Immunoprotect_excell_Ig-like"/>
</dbReference>
<dbReference type="InterPro" id="IPR036582">
    <property type="entry name" value="Mao_N_sf"/>
</dbReference>
<reference evidence="4" key="1">
    <citation type="submission" date="2016-11" db="EMBL/GenBank/DDBJ databases">
        <authorList>
            <person name="Varghese N."/>
            <person name="Submissions S."/>
        </authorList>
    </citation>
    <scope>NUCLEOTIDE SEQUENCE [LARGE SCALE GENOMIC DNA]</scope>
    <source>
        <strain evidence="4">DSM 10349</strain>
    </source>
</reference>
<dbReference type="Pfam" id="PF07833">
    <property type="entry name" value="Cu_amine_oxidN1"/>
    <property type="match status" value="1"/>
</dbReference>
<evidence type="ECO:0000313" key="3">
    <source>
        <dbReference type="EMBL" id="SHK61813.1"/>
    </source>
</evidence>